<gene>
    <name evidence="1" type="ORF">HOV93_11140</name>
</gene>
<dbReference type="AlphaFoldDB" id="A0A7V9A6H5"/>
<dbReference type="EMBL" id="JABRWO010000002">
    <property type="protein sequence ID" value="MBA2113961.1"/>
    <property type="molecule type" value="Genomic_DNA"/>
</dbReference>
<name>A0A7V9A6H5_9BACT</name>
<protein>
    <submittedName>
        <fullName evidence="1">Uncharacterized protein</fullName>
    </submittedName>
</protein>
<organism evidence="1 2">
    <name type="scientific">Bremerella alba</name>
    <dbReference type="NCBI Taxonomy" id="980252"/>
    <lineage>
        <taxon>Bacteria</taxon>
        <taxon>Pseudomonadati</taxon>
        <taxon>Planctomycetota</taxon>
        <taxon>Planctomycetia</taxon>
        <taxon>Pirellulales</taxon>
        <taxon>Pirellulaceae</taxon>
        <taxon>Bremerella</taxon>
    </lineage>
</organism>
<dbReference type="Proteomes" id="UP000551616">
    <property type="component" value="Unassembled WGS sequence"/>
</dbReference>
<reference evidence="1 2" key="1">
    <citation type="submission" date="2020-05" db="EMBL/GenBank/DDBJ databases">
        <title>Bremerella alba sp. nov., a novel planctomycete isolated from the surface of the macroalga Fucus spiralis.</title>
        <authorList>
            <person name="Godinho O."/>
            <person name="Botelho R."/>
            <person name="Albuquerque L."/>
            <person name="Wiegand S."/>
            <person name="Da Costa M.S."/>
            <person name="Lobo-Da-Cunha A."/>
            <person name="Jogler C."/>
            <person name="Lage O.M."/>
        </authorList>
    </citation>
    <scope>NUCLEOTIDE SEQUENCE [LARGE SCALE GENOMIC DNA]</scope>
    <source>
        <strain evidence="1 2">FF15</strain>
    </source>
</reference>
<accession>A0A7V9A6H5</accession>
<evidence type="ECO:0000313" key="1">
    <source>
        <dbReference type="EMBL" id="MBA2113961.1"/>
    </source>
</evidence>
<proteinExistence type="predicted"/>
<comment type="caution">
    <text evidence="1">The sequence shown here is derived from an EMBL/GenBank/DDBJ whole genome shotgun (WGS) entry which is preliminary data.</text>
</comment>
<keyword evidence="2" id="KW-1185">Reference proteome</keyword>
<evidence type="ECO:0000313" key="2">
    <source>
        <dbReference type="Proteomes" id="UP000551616"/>
    </source>
</evidence>
<sequence length="77" mass="9089">MPTHHHQVVFIGMFGRRKKTGNQVVALFQFSIFGGISFQYEVFRFIQSEEMSSLKISCFPRNNTEAFPVYRVENRRL</sequence>